<dbReference type="InterPro" id="IPR044068">
    <property type="entry name" value="CB"/>
</dbReference>
<dbReference type="OrthoDB" id="9801717at2"/>
<dbReference type="Gene3D" id="1.10.150.130">
    <property type="match status" value="1"/>
</dbReference>
<evidence type="ECO:0000256" key="3">
    <source>
        <dbReference type="PROSITE-ProRule" id="PRU01248"/>
    </source>
</evidence>
<organism evidence="5 6">
    <name type="scientific">Chitiniphilus eburneus</name>
    <dbReference type="NCBI Taxonomy" id="2571148"/>
    <lineage>
        <taxon>Bacteria</taxon>
        <taxon>Pseudomonadati</taxon>
        <taxon>Pseudomonadota</taxon>
        <taxon>Betaproteobacteria</taxon>
        <taxon>Neisseriales</taxon>
        <taxon>Chitinibacteraceae</taxon>
        <taxon>Chitiniphilus</taxon>
    </lineage>
</organism>
<dbReference type="AlphaFoldDB" id="A0A4U0Q8U2"/>
<dbReference type="Proteomes" id="UP000310016">
    <property type="component" value="Unassembled WGS sequence"/>
</dbReference>
<keyword evidence="1" id="KW-0229">DNA integration</keyword>
<name>A0A4U0Q8U2_9NEIS</name>
<keyword evidence="6" id="KW-1185">Reference proteome</keyword>
<dbReference type="Pfam" id="PF13495">
    <property type="entry name" value="Phage_int_SAM_4"/>
    <property type="match status" value="1"/>
</dbReference>
<keyword evidence="2 3" id="KW-0238">DNA-binding</keyword>
<dbReference type="EMBL" id="SUMF01000002">
    <property type="protein sequence ID" value="TJZ77697.1"/>
    <property type="molecule type" value="Genomic_DNA"/>
</dbReference>
<protein>
    <recommendedName>
        <fullName evidence="4">Core-binding (CB) domain-containing protein</fullName>
    </recommendedName>
</protein>
<evidence type="ECO:0000313" key="5">
    <source>
        <dbReference type="EMBL" id="TJZ77697.1"/>
    </source>
</evidence>
<dbReference type="InterPro" id="IPR004107">
    <property type="entry name" value="Integrase_SAM-like_N"/>
</dbReference>
<proteinExistence type="predicted"/>
<evidence type="ECO:0000313" key="6">
    <source>
        <dbReference type="Proteomes" id="UP000310016"/>
    </source>
</evidence>
<evidence type="ECO:0000256" key="2">
    <source>
        <dbReference type="ARBA" id="ARBA00023125"/>
    </source>
</evidence>
<dbReference type="GO" id="GO:0015074">
    <property type="term" value="P:DNA integration"/>
    <property type="evidence" value="ECO:0007669"/>
    <property type="project" value="UniProtKB-KW"/>
</dbReference>
<dbReference type="PROSITE" id="PS51900">
    <property type="entry name" value="CB"/>
    <property type="match status" value="1"/>
</dbReference>
<dbReference type="InterPro" id="IPR010998">
    <property type="entry name" value="Integrase_recombinase_N"/>
</dbReference>
<feature type="domain" description="Core-binding (CB)" evidence="4">
    <location>
        <begin position="1"/>
        <end position="82"/>
    </location>
</feature>
<evidence type="ECO:0000259" key="4">
    <source>
        <dbReference type="PROSITE" id="PS51900"/>
    </source>
</evidence>
<accession>A0A4U0Q8U2</accession>
<evidence type="ECO:0000256" key="1">
    <source>
        <dbReference type="ARBA" id="ARBA00022908"/>
    </source>
</evidence>
<dbReference type="GO" id="GO:0003677">
    <property type="term" value="F:DNA binding"/>
    <property type="evidence" value="ECO:0007669"/>
    <property type="project" value="UniProtKB-UniRule"/>
</dbReference>
<comment type="caution">
    <text evidence="5">The sequence shown here is derived from an EMBL/GenBank/DDBJ whole genome shotgun (WGS) entry which is preliminary data.</text>
</comment>
<sequence>MPAKPRLLDQVSTVCRRRHFSPKTEQAYRYWIRQLIFFHGKQHPAALGTVEVEAFLSHLAVTRRVSTSTRLRPLTRISSRSV</sequence>
<reference evidence="5 6" key="1">
    <citation type="submission" date="2019-04" db="EMBL/GenBank/DDBJ databases">
        <title>Chitiniphilus eburnea sp. nov., a novel chitinolytic bacterium isolated from aquaculture sludge.</title>
        <authorList>
            <person name="Sheng M."/>
        </authorList>
    </citation>
    <scope>NUCLEOTIDE SEQUENCE [LARGE SCALE GENOMIC DNA]</scope>
    <source>
        <strain evidence="5 6">HX-2-15</strain>
    </source>
</reference>
<gene>
    <name evidence="5" type="ORF">FAZ21_04145</name>
</gene>